<reference evidence="5 6" key="1">
    <citation type="submission" date="2024-06" db="EMBL/GenBank/DDBJ databases">
        <title>The Natural Products Discovery Center: Release of the First 8490 Sequenced Strains for Exploring Actinobacteria Biosynthetic Diversity.</title>
        <authorList>
            <person name="Kalkreuter E."/>
            <person name="Kautsar S.A."/>
            <person name="Yang D."/>
            <person name="Bader C.D."/>
            <person name="Teijaro C.N."/>
            <person name="Fluegel L."/>
            <person name="Davis C.M."/>
            <person name="Simpson J.R."/>
            <person name="Lauterbach L."/>
            <person name="Steele A.D."/>
            <person name="Gui C."/>
            <person name="Meng S."/>
            <person name="Li G."/>
            <person name="Viehrig K."/>
            <person name="Ye F."/>
            <person name="Su P."/>
            <person name="Kiefer A.F."/>
            <person name="Nichols A."/>
            <person name="Cepeda A.J."/>
            <person name="Yan W."/>
            <person name="Fan B."/>
            <person name="Jiang Y."/>
            <person name="Adhikari A."/>
            <person name="Zheng C.-J."/>
            <person name="Schuster L."/>
            <person name="Cowan T.M."/>
            <person name="Smanski M.J."/>
            <person name="Chevrette M.G."/>
            <person name="De Carvalho L.P.S."/>
            <person name="Shen B."/>
        </authorList>
    </citation>
    <scope>NUCLEOTIDE SEQUENCE [LARGE SCALE GENOMIC DNA]</scope>
    <source>
        <strain evidence="5 6">NPDC001694</strain>
    </source>
</reference>
<evidence type="ECO:0000256" key="3">
    <source>
        <dbReference type="SAM" id="SignalP"/>
    </source>
</evidence>
<evidence type="ECO:0000256" key="1">
    <source>
        <dbReference type="ARBA" id="ARBA00022801"/>
    </source>
</evidence>
<evidence type="ECO:0000259" key="4">
    <source>
        <dbReference type="PROSITE" id="PS00498"/>
    </source>
</evidence>
<keyword evidence="1 5" id="KW-0378">Hydrolase</keyword>
<keyword evidence="6" id="KW-1185">Reference proteome</keyword>
<evidence type="ECO:0000313" key="5">
    <source>
        <dbReference type="EMBL" id="MER6265967.1"/>
    </source>
</evidence>
<dbReference type="Proteomes" id="UP001490365">
    <property type="component" value="Unassembled WGS sequence"/>
</dbReference>
<feature type="compositionally biased region" description="Gly residues" evidence="2">
    <location>
        <begin position="50"/>
        <end position="60"/>
    </location>
</feature>
<evidence type="ECO:0000256" key="2">
    <source>
        <dbReference type="SAM" id="MobiDB-lite"/>
    </source>
</evidence>
<feature type="domain" description="Tyrosinase copper-binding" evidence="4">
    <location>
        <begin position="324"/>
        <end position="335"/>
    </location>
</feature>
<dbReference type="PANTHER" id="PTHR48081">
    <property type="entry name" value="AB HYDROLASE SUPERFAMILY PROTEIN C4A8.06C"/>
    <property type="match status" value="1"/>
</dbReference>
<dbReference type="SUPFAM" id="SSF53474">
    <property type="entry name" value="alpha/beta-Hydrolases"/>
    <property type="match status" value="1"/>
</dbReference>
<dbReference type="PROSITE" id="PS00498">
    <property type="entry name" value="TYROSINASE_2"/>
    <property type="match status" value="1"/>
</dbReference>
<feature type="signal peptide" evidence="3">
    <location>
        <begin position="1"/>
        <end position="24"/>
    </location>
</feature>
<feature type="compositionally biased region" description="Low complexity" evidence="2">
    <location>
        <begin position="61"/>
        <end position="71"/>
    </location>
</feature>
<dbReference type="InterPro" id="IPR029058">
    <property type="entry name" value="AB_hydrolase_fold"/>
</dbReference>
<gene>
    <name evidence="5" type="ORF">ABT211_01500</name>
</gene>
<dbReference type="Pfam" id="PF20434">
    <property type="entry name" value="BD-FAE"/>
    <property type="match status" value="1"/>
</dbReference>
<feature type="chain" id="PRO_5046042875" evidence="3">
    <location>
        <begin position="25"/>
        <end position="401"/>
    </location>
</feature>
<name>A0ABV1T7F6_9ACTN</name>
<dbReference type="EMBL" id="JBEOZM010000001">
    <property type="protein sequence ID" value="MER6265967.1"/>
    <property type="molecule type" value="Genomic_DNA"/>
</dbReference>
<dbReference type="InterPro" id="IPR002227">
    <property type="entry name" value="Tyrosinase_Cu-bd"/>
</dbReference>
<dbReference type="PROSITE" id="PS51257">
    <property type="entry name" value="PROKAR_LIPOPROTEIN"/>
    <property type="match status" value="1"/>
</dbReference>
<dbReference type="InterPro" id="IPR050300">
    <property type="entry name" value="GDXG_lipolytic_enzyme"/>
</dbReference>
<dbReference type="GO" id="GO:0016787">
    <property type="term" value="F:hydrolase activity"/>
    <property type="evidence" value="ECO:0007669"/>
    <property type="project" value="UniProtKB-KW"/>
</dbReference>
<proteinExistence type="predicted"/>
<dbReference type="PANTHER" id="PTHR48081:SF13">
    <property type="entry name" value="ALPHA_BETA HYDROLASE"/>
    <property type="match status" value="1"/>
</dbReference>
<organism evidence="5 6">
    <name type="scientific">Streptomyces sp. 900105755</name>
    <dbReference type="NCBI Taxonomy" id="3154389"/>
    <lineage>
        <taxon>Bacteria</taxon>
        <taxon>Bacillati</taxon>
        <taxon>Actinomycetota</taxon>
        <taxon>Actinomycetes</taxon>
        <taxon>Kitasatosporales</taxon>
        <taxon>Streptomycetaceae</taxon>
        <taxon>Streptomyces</taxon>
    </lineage>
</organism>
<feature type="compositionally biased region" description="Polar residues" evidence="2">
    <location>
        <begin position="26"/>
        <end position="40"/>
    </location>
</feature>
<dbReference type="RefSeq" id="WP_351954683.1">
    <property type="nucleotide sequence ID" value="NZ_JBEOZM010000001.1"/>
</dbReference>
<sequence>MAKFMLGRTLVGVAALGLTLTACSTGGTTASDEASARPSSCPTPPSPQGGAPGAGAGAGAPSGTPSGAPSGAPGGAGAGNPLPIASTVAKPDTTNSKVISATGPQIECGGTEVETHDDIVYSTPSTDGKKTELKLDLTVPKTDGAKPLVVYIPGGGFLTAQKEQGLNRRTYIAEHDYVVASVHYRTTTDGATYADGLADVKSAIRYLRAHADEYHIDPGQVAVWGDSAGGYLAAMAGTTGGVRKFDVGDDLDQSSKVQAVIDDFGPANLSRIGADFDDRTEQANIAPANMTAKWVYGPDTQKSVAQYTDQVKAADPATYADAGDPAFLIYHGDQDRLVSPSETLALNNALLAKSVDSTRYIITGAGHGDGAVGMPASMTAPWTTRKVVDQLVGFLDDHLGS</sequence>
<keyword evidence="3" id="KW-0732">Signal</keyword>
<protein>
    <submittedName>
        <fullName evidence="5">Alpha/beta hydrolase</fullName>
    </submittedName>
</protein>
<feature type="region of interest" description="Disordered" evidence="2">
    <location>
        <begin position="26"/>
        <end position="89"/>
    </location>
</feature>
<accession>A0ABV1T7F6</accession>
<dbReference type="InterPro" id="IPR049492">
    <property type="entry name" value="BD-FAE-like_dom"/>
</dbReference>
<comment type="caution">
    <text evidence="5">The sequence shown here is derived from an EMBL/GenBank/DDBJ whole genome shotgun (WGS) entry which is preliminary data.</text>
</comment>
<dbReference type="Gene3D" id="3.40.50.1820">
    <property type="entry name" value="alpha/beta hydrolase"/>
    <property type="match status" value="1"/>
</dbReference>
<evidence type="ECO:0000313" key="6">
    <source>
        <dbReference type="Proteomes" id="UP001490365"/>
    </source>
</evidence>